<sequence length="80" mass="8990">MFPGDHEQVPDVFPLRDPGAAPIPDEVERAEMRSVLLRHQVVNQRCRSCGNPPDHTGYCFAGRVAYERLASDWKRGTDPA</sequence>
<organism evidence="2 3">
    <name type="scientific">Plantactinospora soyae</name>
    <dbReference type="NCBI Taxonomy" id="1544732"/>
    <lineage>
        <taxon>Bacteria</taxon>
        <taxon>Bacillati</taxon>
        <taxon>Actinomycetota</taxon>
        <taxon>Actinomycetes</taxon>
        <taxon>Micromonosporales</taxon>
        <taxon>Micromonosporaceae</taxon>
        <taxon>Plantactinospora</taxon>
    </lineage>
</organism>
<protein>
    <submittedName>
        <fullName evidence="2">Uncharacterized protein</fullName>
    </submittedName>
</protein>
<evidence type="ECO:0000256" key="1">
    <source>
        <dbReference type="SAM" id="MobiDB-lite"/>
    </source>
</evidence>
<evidence type="ECO:0000313" key="3">
    <source>
        <dbReference type="Proteomes" id="UP000649753"/>
    </source>
</evidence>
<keyword evidence="3" id="KW-1185">Reference proteome</keyword>
<dbReference type="RefSeq" id="WP_192764991.1">
    <property type="nucleotide sequence ID" value="NZ_JADBEB010000001.1"/>
</dbReference>
<dbReference type="EMBL" id="JADBEB010000001">
    <property type="protein sequence ID" value="MBE1484664.1"/>
    <property type="molecule type" value="Genomic_DNA"/>
</dbReference>
<accession>A0A927R2L6</accession>
<dbReference type="Proteomes" id="UP000649753">
    <property type="component" value="Unassembled WGS sequence"/>
</dbReference>
<feature type="region of interest" description="Disordered" evidence="1">
    <location>
        <begin position="1"/>
        <end position="20"/>
    </location>
</feature>
<proteinExistence type="predicted"/>
<reference evidence="2" key="1">
    <citation type="submission" date="2020-10" db="EMBL/GenBank/DDBJ databases">
        <title>Sequencing the genomes of 1000 actinobacteria strains.</title>
        <authorList>
            <person name="Klenk H.-P."/>
        </authorList>
    </citation>
    <scope>NUCLEOTIDE SEQUENCE</scope>
    <source>
        <strain evidence="2">DSM 46832</strain>
    </source>
</reference>
<gene>
    <name evidence="2" type="ORF">H4W31_000302</name>
</gene>
<comment type="caution">
    <text evidence="2">The sequence shown here is derived from an EMBL/GenBank/DDBJ whole genome shotgun (WGS) entry which is preliminary data.</text>
</comment>
<name>A0A927R2L6_9ACTN</name>
<evidence type="ECO:0000313" key="2">
    <source>
        <dbReference type="EMBL" id="MBE1484664.1"/>
    </source>
</evidence>
<dbReference type="AlphaFoldDB" id="A0A927R2L6"/>